<dbReference type="EMBL" id="FJUX01000034">
    <property type="protein sequence ID" value="CZS97937.1"/>
    <property type="molecule type" value="Genomic_DNA"/>
</dbReference>
<evidence type="ECO:0000313" key="2">
    <source>
        <dbReference type="EMBL" id="CZS97937.1"/>
    </source>
</evidence>
<dbReference type="Proteomes" id="UP000178912">
    <property type="component" value="Unassembled WGS sequence"/>
</dbReference>
<evidence type="ECO:0000313" key="3">
    <source>
        <dbReference type="Proteomes" id="UP000178912"/>
    </source>
</evidence>
<dbReference type="AlphaFoldDB" id="A0A1E1KIR8"/>
<evidence type="ECO:0000256" key="1">
    <source>
        <dbReference type="SAM" id="MobiDB-lite"/>
    </source>
</evidence>
<dbReference type="OrthoDB" id="4138121at2759"/>
<gene>
    <name evidence="2" type="ORF">RAG0_06817</name>
</gene>
<keyword evidence="3" id="KW-1185">Reference proteome</keyword>
<name>A0A1E1KIR8_9HELO</name>
<sequence>MVWLRLAEVWLTARLLESQTFHKVVKRVHKKMHEIQRGEKLDDPSEMGGTNIDGPKPDAQRFLRYYMEELNDQFKGTPRK</sequence>
<dbReference type="InterPro" id="IPR020301">
    <property type="entry name" value="Mrx7"/>
</dbReference>
<feature type="region of interest" description="Disordered" evidence="1">
    <location>
        <begin position="36"/>
        <end position="57"/>
    </location>
</feature>
<reference evidence="3" key="1">
    <citation type="submission" date="2016-03" db="EMBL/GenBank/DDBJ databases">
        <authorList>
            <person name="Guldener U."/>
        </authorList>
    </citation>
    <scope>NUCLEOTIDE SEQUENCE [LARGE SCALE GENOMIC DNA]</scope>
    <source>
        <strain evidence="3">04CH-RAC-A.6.1</strain>
    </source>
</reference>
<protein>
    <submittedName>
        <fullName evidence="2">Uncharacterized protein</fullName>
    </submittedName>
</protein>
<organism evidence="2 3">
    <name type="scientific">Rhynchosporium agropyri</name>
    <dbReference type="NCBI Taxonomy" id="914238"/>
    <lineage>
        <taxon>Eukaryota</taxon>
        <taxon>Fungi</taxon>
        <taxon>Dikarya</taxon>
        <taxon>Ascomycota</taxon>
        <taxon>Pezizomycotina</taxon>
        <taxon>Leotiomycetes</taxon>
        <taxon>Helotiales</taxon>
        <taxon>Ploettnerulaceae</taxon>
        <taxon>Rhynchosporium</taxon>
    </lineage>
</organism>
<proteinExistence type="predicted"/>
<dbReference type="Pfam" id="PF10906">
    <property type="entry name" value="Mrx7"/>
    <property type="match status" value="1"/>
</dbReference>
<accession>A0A1E1KIR8</accession>